<dbReference type="PROSITE" id="PS51257">
    <property type="entry name" value="PROKAR_LIPOPROTEIN"/>
    <property type="match status" value="1"/>
</dbReference>
<evidence type="ECO:0000313" key="4">
    <source>
        <dbReference type="EMBL" id="GAC50392.1"/>
    </source>
</evidence>
<gene>
    <name evidence="4" type="ORF">GOACH_24_00130</name>
</gene>
<dbReference type="RefSeq" id="WP_005178109.1">
    <property type="nucleotide sequence ID" value="NZ_BANR01000024.1"/>
</dbReference>
<accession>L7KR04</accession>
<keyword evidence="2" id="KW-0732">Signal</keyword>
<dbReference type="GO" id="GO:0016020">
    <property type="term" value="C:membrane"/>
    <property type="evidence" value="ECO:0007669"/>
    <property type="project" value="UniProtKB-UniRule"/>
</dbReference>
<dbReference type="STRING" id="1220583.GOACH_24_00130"/>
<dbReference type="InterPro" id="IPR006665">
    <property type="entry name" value="OmpA-like"/>
</dbReference>
<comment type="caution">
    <text evidence="4">The sequence shown here is derived from an EMBL/GenBank/DDBJ whole genome shotgun (WGS) entry which is preliminary data.</text>
</comment>
<dbReference type="AlphaFoldDB" id="L7KR04"/>
<dbReference type="OrthoDB" id="3254756at2"/>
<reference evidence="4 5" key="1">
    <citation type="submission" date="2012-12" db="EMBL/GenBank/DDBJ databases">
        <title>Whole genome shotgun sequence of Gordonia aichiensis NBRC 108223.</title>
        <authorList>
            <person name="Isaki-Nakamura S."/>
            <person name="Hosoyama A."/>
            <person name="Tsuchikane K."/>
            <person name="Ando Y."/>
            <person name="Baba S."/>
            <person name="Ohji S."/>
            <person name="Hamada M."/>
            <person name="Tamura T."/>
            <person name="Yamazoe A."/>
            <person name="Yamazaki S."/>
            <person name="Fujita N."/>
        </authorList>
    </citation>
    <scope>NUCLEOTIDE SEQUENCE [LARGE SCALE GENOMIC DNA]</scope>
    <source>
        <strain evidence="4 5">NBRC 108223</strain>
    </source>
</reference>
<organism evidence="4 5">
    <name type="scientific">Gordonia aichiensis NBRC 108223</name>
    <dbReference type="NCBI Taxonomy" id="1220583"/>
    <lineage>
        <taxon>Bacteria</taxon>
        <taxon>Bacillati</taxon>
        <taxon>Actinomycetota</taxon>
        <taxon>Actinomycetes</taxon>
        <taxon>Mycobacteriales</taxon>
        <taxon>Gordoniaceae</taxon>
        <taxon>Gordonia</taxon>
    </lineage>
</organism>
<dbReference type="PROSITE" id="PS51123">
    <property type="entry name" value="OMPA_2"/>
    <property type="match status" value="1"/>
</dbReference>
<feature type="chain" id="PRO_5003979703" description="OmpA-like domain-containing protein" evidence="2">
    <location>
        <begin position="21"/>
        <end position="308"/>
    </location>
</feature>
<dbReference type="eggNOG" id="COG2885">
    <property type="taxonomic scope" value="Bacteria"/>
</dbReference>
<feature type="signal peptide" evidence="2">
    <location>
        <begin position="1"/>
        <end position="20"/>
    </location>
</feature>
<keyword evidence="1" id="KW-0472">Membrane</keyword>
<protein>
    <recommendedName>
        <fullName evidence="3">OmpA-like domain-containing protein</fullName>
    </recommendedName>
</protein>
<evidence type="ECO:0000313" key="5">
    <source>
        <dbReference type="Proteomes" id="UP000010988"/>
    </source>
</evidence>
<proteinExistence type="predicted"/>
<name>L7KR04_9ACTN</name>
<evidence type="ECO:0000259" key="3">
    <source>
        <dbReference type="PROSITE" id="PS51123"/>
    </source>
</evidence>
<dbReference type="EMBL" id="BANR01000024">
    <property type="protein sequence ID" value="GAC50392.1"/>
    <property type="molecule type" value="Genomic_DNA"/>
</dbReference>
<evidence type="ECO:0000256" key="2">
    <source>
        <dbReference type="SAM" id="SignalP"/>
    </source>
</evidence>
<sequence length="308" mass="32213">MIRNIKNILACVLIGGSAVATLSACGDATERTRDAHLVVVTTATSNEPLPAYPTVLDHLVTTAVQTGEGSMQILVSRGVRVDSAGEPIDLVLRRESGDIENDPAEIATRLPALLTTISSRLSNVASNASTLDLLAGLNESVRQDAGTIVAISSGLQTEGLMDFAAIGWDFSNAEEIQKLREGGFLPDLSGRRVFFAGLGRVAGQQPALPEPMIRKLQSFWMDLCAAANANECEAVDSGAAPMPAASTVPAKVVTVPSFALPELSRNTHQISLDSSALFAPDSAELLPGVIGELNTLARRLTSLGSAVN</sequence>
<feature type="domain" description="OmpA-like" evidence="3">
    <location>
        <begin position="265"/>
        <end position="308"/>
    </location>
</feature>
<evidence type="ECO:0000256" key="1">
    <source>
        <dbReference type="PROSITE-ProRule" id="PRU00473"/>
    </source>
</evidence>
<dbReference type="Proteomes" id="UP000010988">
    <property type="component" value="Unassembled WGS sequence"/>
</dbReference>
<keyword evidence="5" id="KW-1185">Reference proteome</keyword>